<dbReference type="RefSeq" id="WP_197543443.1">
    <property type="nucleotide sequence ID" value="NZ_CP063120.1"/>
</dbReference>
<evidence type="ECO:0000256" key="1">
    <source>
        <dbReference type="SAM" id="SignalP"/>
    </source>
</evidence>
<reference evidence="2 3" key="1">
    <citation type="submission" date="2020-10" db="EMBL/GenBank/DDBJ databases">
        <title>Genomic diversity and antimicrobial resistance of Haemophilus colonising the airways of young children with cystic fibrosis.</title>
        <authorList>
            <person name="Watts S.C."/>
            <person name="Judd L.M."/>
            <person name="Carzino R."/>
            <person name="Ranganathan S."/>
            <person name="Holt K.E."/>
        </authorList>
    </citation>
    <scope>NUCLEOTIDE SEQUENCE [LARGE SCALE GENOMIC DNA]</scope>
    <source>
        <strain evidence="2 3">M1C137_2</strain>
    </source>
</reference>
<evidence type="ECO:0000313" key="3">
    <source>
        <dbReference type="Proteomes" id="UP000595009"/>
    </source>
</evidence>
<dbReference type="AlphaFoldDB" id="A0A7M1NWC5"/>
<dbReference type="Proteomes" id="UP000595009">
    <property type="component" value="Chromosome"/>
</dbReference>
<gene>
    <name evidence="2" type="ORF">INP94_09330</name>
</gene>
<keyword evidence="1" id="KW-0732">Signal</keyword>
<name>A0A7M1NWC5_HAEPA</name>
<evidence type="ECO:0000313" key="2">
    <source>
        <dbReference type="EMBL" id="QOR17050.1"/>
    </source>
</evidence>
<sequence>MNKHIFFLFLFSFSTSAFALFPIENDWAKHHLQGKVKSIKSKEEGNSALPDNGSVSYLDAFYNEQGFLIKEKEQGVLFDKEKITIRYYKYDDQNRLLEIQDDNLTETNPELKTFSAFYRYVDNPDGSGVMQFVEYKDTPDFSSSYKEHFYDKAGILLKTQEYDVENKTTSEIKKYDYENGKLSKICRIEDNVERDCDTYHYENDGSFTESLNIFINSVKNYFDKNHRLLKSEIFSVGKRINWVTVSYQFDKHGNVIEEIIYNKDGVWKTKKTYQYEYYE</sequence>
<dbReference type="EMBL" id="CP063120">
    <property type="protein sequence ID" value="QOR17050.1"/>
    <property type="molecule type" value="Genomic_DNA"/>
</dbReference>
<accession>A0A7M1NWC5</accession>
<proteinExistence type="predicted"/>
<feature type="signal peptide" evidence="1">
    <location>
        <begin position="1"/>
        <end position="19"/>
    </location>
</feature>
<protein>
    <submittedName>
        <fullName evidence="2">Uncharacterized protein</fullName>
    </submittedName>
</protein>
<feature type="chain" id="PRO_5029676432" evidence="1">
    <location>
        <begin position="20"/>
        <end position="279"/>
    </location>
</feature>
<organism evidence="2 3">
    <name type="scientific">Haemophilus parainfluenzae</name>
    <dbReference type="NCBI Taxonomy" id="729"/>
    <lineage>
        <taxon>Bacteria</taxon>
        <taxon>Pseudomonadati</taxon>
        <taxon>Pseudomonadota</taxon>
        <taxon>Gammaproteobacteria</taxon>
        <taxon>Pasteurellales</taxon>
        <taxon>Pasteurellaceae</taxon>
        <taxon>Haemophilus</taxon>
    </lineage>
</organism>
<dbReference type="Gene3D" id="2.180.10.10">
    <property type="entry name" value="RHS repeat-associated core"/>
    <property type="match status" value="1"/>
</dbReference>